<comment type="subcellular location">
    <subcellularLocation>
        <location evidence="1">Membrane</location>
        <topology evidence="1">Multi-pass membrane protein</topology>
    </subcellularLocation>
</comment>
<feature type="transmembrane region" description="Helical" evidence="6">
    <location>
        <begin position="304"/>
        <end position="322"/>
    </location>
</feature>
<proteinExistence type="predicted"/>
<dbReference type="GeneID" id="81584124"/>
<evidence type="ECO:0008006" key="9">
    <source>
        <dbReference type="Google" id="ProtNLM"/>
    </source>
</evidence>
<gene>
    <name evidence="7" type="ORF">N7537_002824</name>
</gene>
<keyword evidence="3 6" id="KW-1133">Transmembrane helix</keyword>
<feature type="transmembrane region" description="Helical" evidence="6">
    <location>
        <begin position="258"/>
        <end position="283"/>
    </location>
</feature>
<keyword evidence="8" id="KW-1185">Reference proteome</keyword>
<dbReference type="RefSeq" id="XP_056758877.1">
    <property type="nucleotide sequence ID" value="XM_056893882.1"/>
</dbReference>
<evidence type="ECO:0000256" key="4">
    <source>
        <dbReference type="ARBA" id="ARBA00023136"/>
    </source>
</evidence>
<dbReference type="AlphaFoldDB" id="A0AAD6EJD3"/>
<name>A0AAD6EJD3_9EURO</name>
<accession>A0AAD6EJD3</accession>
<protein>
    <recommendedName>
        <fullName evidence="9">RTA1 domain protein</fullName>
    </recommendedName>
</protein>
<reference evidence="7" key="2">
    <citation type="submission" date="2023-01" db="EMBL/GenBank/DDBJ databases">
        <authorList>
            <person name="Petersen C."/>
        </authorList>
    </citation>
    <scope>NUCLEOTIDE SEQUENCE</scope>
    <source>
        <strain evidence="7">IBT 12815</strain>
    </source>
</reference>
<evidence type="ECO:0000313" key="7">
    <source>
        <dbReference type="EMBL" id="KAJ5617710.1"/>
    </source>
</evidence>
<feature type="transmembrane region" description="Helical" evidence="6">
    <location>
        <begin position="224"/>
        <end position="246"/>
    </location>
</feature>
<dbReference type="GO" id="GO:0016020">
    <property type="term" value="C:membrane"/>
    <property type="evidence" value="ECO:0007669"/>
    <property type="project" value="UniProtKB-SubCell"/>
</dbReference>
<evidence type="ECO:0000256" key="5">
    <source>
        <dbReference type="SAM" id="MobiDB-lite"/>
    </source>
</evidence>
<evidence type="ECO:0000256" key="2">
    <source>
        <dbReference type="ARBA" id="ARBA00022692"/>
    </source>
</evidence>
<feature type="transmembrane region" description="Helical" evidence="6">
    <location>
        <begin position="151"/>
        <end position="172"/>
    </location>
</feature>
<keyword evidence="2 6" id="KW-0812">Transmembrane</keyword>
<feature type="region of interest" description="Disordered" evidence="5">
    <location>
        <begin position="53"/>
        <end position="76"/>
    </location>
</feature>
<dbReference type="InterPro" id="IPR007568">
    <property type="entry name" value="RTA1"/>
</dbReference>
<organism evidence="7 8">
    <name type="scientific">Penicillium hordei</name>
    <dbReference type="NCBI Taxonomy" id="40994"/>
    <lineage>
        <taxon>Eukaryota</taxon>
        <taxon>Fungi</taxon>
        <taxon>Dikarya</taxon>
        <taxon>Ascomycota</taxon>
        <taxon>Pezizomycotina</taxon>
        <taxon>Eurotiomycetes</taxon>
        <taxon>Eurotiomycetidae</taxon>
        <taxon>Eurotiales</taxon>
        <taxon>Aspergillaceae</taxon>
        <taxon>Penicillium</taxon>
    </lineage>
</organism>
<feature type="compositionally biased region" description="Low complexity" evidence="5">
    <location>
        <begin position="61"/>
        <end position="76"/>
    </location>
</feature>
<evidence type="ECO:0000256" key="3">
    <source>
        <dbReference type="ARBA" id="ARBA00022989"/>
    </source>
</evidence>
<feature type="transmembrane region" description="Helical" evidence="6">
    <location>
        <begin position="342"/>
        <end position="362"/>
    </location>
</feature>
<dbReference type="Proteomes" id="UP001213799">
    <property type="component" value="Unassembled WGS sequence"/>
</dbReference>
<sequence>MMLTVYFSSTLSYRFLSGILTQHIPFASVSGLFFVVLLAMVARASPVQTAVPQPGVFPRDTSPTTTATNSQPTTATTTTATEFQLTLSLDLPSDTCTPTIKPDKYGWVPASECDALYLYYPSFGAAIAAAVIFGVLFMAHFVQATMYKAGFAWVILMGVSWEAVAYGVRAFSTHNQQNNTVVTVAQMFILLAPLWVNAFDYMVLARMIHFFVPERRIGMFKPSLLAKSFVLLDFASFVVQMIGGFMATGTDEQQMNGIHIYMGGIGIQEFFIVCFLVLAVQFQRLMLKLEQTGRLPVEKQNWRPLLYALYGSLIAITVRIIYRLIEFASGYGESNPIPYHEWYMYVFDGIPMALAILIWNFAPPGAVLQGPDAKMPSSGIGRWLCCYGCACCCRSCRKGAKGKKDMQRLPDNDINDDDVLLRSREPSPYRDRQYTTHR</sequence>
<reference evidence="7" key="1">
    <citation type="journal article" date="2023" name="IMA Fungus">
        <title>Comparative genomic study of the Penicillium genus elucidates a diverse pangenome and 15 lateral gene transfer events.</title>
        <authorList>
            <person name="Petersen C."/>
            <person name="Sorensen T."/>
            <person name="Nielsen M.R."/>
            <person name="Sondergaard T.E."/>
            <person name="Sorensen J.L."/>
            <person name="Fitzpatrick D.A."/>
            <person name="Frisvad J.C."/>
            <person name="Nielsen K.L."/>
        </authorList>
    </citation>
    <scope>NUCLEOTIDE SEQUENCE</scope>
    <source>
        <strain evidence="7">IBT 12815</strain>
    </source>
</reference>
<evidence type="ECO:0000256" key="6">
    <source>
        <dbReference type="SAM" id="Phobius"/>
    </source>
</evidence>
<dbReference type="EMBL" id="JAQJAE010000001">
    <property type="protein sequence ID" value="KAJ5617710.1"/>
    <property type="molecule type" value="Genomic_DNA"/>
</dbReference>
<dbReference type="Pfam" id="PF04479">
    <property type="entry name" value="RTA1"/>
    <property type="match status" value="1"/>
</dbReference>
<feature type="transmembrane region" description="Helical" evidence="6">
    <location>
        <begin position="117"/>
        <end position="139"/>
    </location>
</feature>
<dbReference type="PANTHER" id="PTHR31465:SF15">
    <property type="entry name" value="LIPID TRANSPORTER ATNI-RELATED"/>
    <property type="match status" value="1"/>
</dbReference>
<evidence type="ECO:0000256" key="1">
    <source>
        <dbReference type="ARBA" id="ARBA00004141"/>
    </source>
</evidence>
<dbReference type="PANTHER" id="PTHR31465">
    <property type="entry name" value="PROTEIN RTA1-RELATED"/>
    <property type="match status" value="1"/>
</dbReference>
<evidence type="ECO:0000313" key="8">
    <source>
        <dbReference type="Proteomes" id="UP001213799"/>
    </source>
</evidence>
<feature type="transmembrane region" description="Helical" evidence="6">
    <location>
        <begin position="20"/>
        <end position="42"/>
    </location>
</feature>
<feature type="transmembrane region" description="Helical" evidence="6">
    <location>
        <begin position="184"/>
        <end position="204"/>
    </location>
</feature>
<keyword evidence="4 6" id="KW-0472">Membrane</keyword>
<comment type="caution">
    <text evidence="7">The sequence shown here is derived from an EMBL/GenBank/DDBJ whole genome shotgun (WGS) entry which is preliminary data.</text>
</comment>